<dbReference type="Pfam" id="PF04055">
    <property type="entry name" value="Radical_SAM"/>
    <property type="match status" value="1"/>
</dbReference>
<dbReference type="GO" id="GO:0051536">
    <property type="term" value="F:iron-sulfur cluster binding"/>
    <property type="evidence" value="ECO:0007669"/>
    <property type="project" value="UniProtKB-KW"/>
</dbReference>
<dbReference type="PIRSF" id="PIRSF004869">
    <property type="entry name" value="PflX_prd"/>
    <property type="match status" value="1"/>
</dbReference>
<reference evidence="7 8" key="2">
    <citation type="submission" date="2018-09" db="EMBL/GenBank/DDBJ databases">
        <title>Genome of Sphaerochaeta halotolerans strain 4-11.</title>
        <authorList>
            <person name="Nazina T.N."/>
            <person name="Sokolova D.S."/>
        </authorList>
    </citation>
    <scope>NUCLEOTIDE SEQUENCE [LARGE SCALE GENOMIC DNA]</scope>
    <source>
        <strain evidence="7 8">4-11</strain>
    </source>
</reference>
<dbReference type="PANTHER" id="PTHR43075:SF1">
    <property type="entry name" value="FORMATE LYASE ACTIVATING ENZYME, PUTATIVE (AFU_ORTHOLOGUE AFUA_2G15630)-RELATED"/>
    <property type="match status" value="1"/>
</dbReference>
<dbReference type="InterPro" id="IPR016431">
    <property type="entry name" value="Pyrv-formate_lyase-activ_prd"/>
</dbReference>
<keyword evidence="8" id="KW-1185">Reference proteome</keyword>
<dbReference type="AlphaFoldDB" id="A0A372MLB6"/>
<dbReference type="Proteomes" id="UP000264002">
    <property type="component" value="Unassembled WGS sequence"/>
</dbReference>
<keyword evidence="3 5" id="KW-0408">Iron</keyword>
<dbReference type="InterPro" id="IPR040085">
    <property type="entry name" value="MJ0674-like"/>
</dbReference>
<dbReference type="InterPro" id="IPR013785">
    <property type="entry name" value="Aldolase_TIM"/>
</dbReference>
<proteinExistence type="predicted"/>
<comment type="caution">
    <text evidence="7">The sequence shown here is derived from an EMBL/GenBank/DDBJ whole genome shotgun (WGS) entry which is preliminary data.</text>
</comment>
<feature type="binding site" evidence="5">
    <location>
        <position position="73"/>
    </location>
    <ligand>
        <name>[4Fe-4S] cluster</name>
        <dbReference type="ChEBI" id="CHEBI:49883"/>
        <note>4Fe-4S-S-AdoMet</note>
    </ligand>
</feature>
<organism evidence="7 8">
    <name type="scientific">Sphaerochaeta halotolerans</name>
    <dbReference type="NCBI Taxonomy" id="2293840"/>
    <lineage>
        <taxon>Bacteria</taxon>
        <taxon>Pseudomonadati</taxon>
        <taxon>Spirochaetota</taxon>
        <taxon>Spirochaetia</taxon>
        <taxon>Spirochaetales</taxon>
        <taxon>Sphaerochaetaceae</taxon>
        <taxon>Sphaerochaeta</taxon>
    </lineage>
</organism>
<keyword evidence="2 5" id="KW-0479">Metal-binding</keyword>
<evidence type="ECO:0000256" key="1">
    <source>
        <dbReference type="ARBA" id="ARBA00022691"/>
    </source>
</evidence>
<keyword evidence="4 5" id="KW-0411">Iron-sulfur</keyword>
<evidence type="ECO:0000313" key="8">
    <source>
        <dbReference type="Proteomes" id="UP000264002"/>
    </source>
</evidence>
<name>A0A372MLB6_9SPIR</name>
<reference evidence="8" key="1">
    <citation type="submission" date="2018-08" db="EMBL/GenBank/DDBJ databases">
        <authorList>
            <person name="Grouzdev D.S."/>
            <person name="Krutkina M.S."/>
        </authorList>
    </citation>
    <scope>NUCLEOTIDE SEQUENCE [LARGE SCALE GENOMIC DNA]</scope>
    <source>
        <strain evidence="8">4-11</strain>
    </source>
</reference>
<dbReference type="Gene3D" id="3.20.20.70">
    <property type="entry name" value="Aldolase class I"/>
    <property type="match status" value="1"/>
</dbReference>
<dbReference type="SFLD" id="SFLDG01099">
    <property type="entry name" value="Uncharacterised_Radical_SAM_Su"/>
    <property type="match status" value="1"/>
</dbReference>
<evidence type="ECO:0000259" key="6">
    <source>
        <dbReference type="Pfam" id="PF04055"/>
    </source>
</evidence>
<keyword evidence="1 5" id="KW-0949">S-adenosyl-L-methionine</keyword>
<dbReference type="InterPro" id="IPR007197">
    <property type="entry name" value="rSAM"/>
</dbReference>
<evidence type="ECO:0000256" key="4">
    <source>
        <dbReference type="ARBA" id="ARBA00023014"/>
    </source>
</evidence>
<dbReference type="PANTHER" id="PTHR43075">
    <property type="entry name" value="FORMATE LYASE ACTIVATING ENZYME, PUTATIVE (AFU_ORTHOLOGUE AFUA_2G15630)-RELATED"/>
    <property type="match status" value="1"/>
</dbReference>
<dbReference type="InterPro" id="IPR058240">
    <property type="entry name" value="rSAM_sf"/>
</dbReference>
<dbReference type="GO" id="GO:0003824">
    <property type="term" value="F:catalytic activity"/>
    <property type="evidence" value="ECO:0007669"/>
    <property type="project" value="InterPro"/>
</dbReference>
<gene>
    <name evidence="7" type="ORF">DYP60_02905</name>
</gene>
<feature type="binding site" evidence="5">
    <location>
        <position position="70"/>
    </location>
    <ligand>
        <name>[4Fe-4S] cluster</name>
        <dbReference type="ChEBI" id="CHEBI:49883"/>
        <note>4Fe-4S-S-AdoMet</note>
    </ligand>
</feature>
<protein>
    <submittedName>
        <fullName evidence="7">Radical SAM protein</fullName>
    </submittedName>
</protein>
<sequence length="323" mass="35848">MDELGMSAYNQCRLCPIYCTVNRREGRIGRCGETDTVRVAWSGLHRGEEPPITGDLGSGMIFFSGCPLHCAYCQNHQISGKGESGTKAVGIEVSVAELSKMMLGLQDQGATNLNLVTGTHFIPSIVAALNLARSQGFTLDVVWNSSGFESPEGLSHIDPYIDLYLIDVKTLREDVSAEFCGLARYASIIRPVMQYILQNQRATFIDEEGLLKGILVRHLVFPGTLDATKEVLLYFAQELKSSCYLSLMVQFEPPKGDVRFPAIREEEYNDLLLALEELEIEDGFVQELGENVSWIPDFTQENPFPEGFATPLPYFLSLKAKTS</sequence>
<dbReference type="SFLD" id="SFLDS00029">
    <property type="entry name" value="Radical_SAM"/>
    <property type="match status" value="1"/>
</dbReference>
<accession>A0A372MLB6</accession>
<evidence type="ECO:0000256" key="3">
    <source>
        <dbReference type="ARBA" id="ARBA00023004"/>
    </source>
</evidence>
<evidence type="ECO:0000313" key="7">
    <source>
        <dbReference type="EMBL" id="RFU95970.1"/>
    </source>
</evidence>
<dbReference type="EMBL" id="QUWK01000002">
    <property type="protein sequence ID" value="RFU95970.1"/>
    <property type="molecule type" value="Genomic_DNA"/>
</dbReference>
<evidence type="ECO:0000256" key="5">
    <source>
        <dbReference type="PIRSR" id="PIRSR004869-50"/>
    </source>
</evidence>
<feature type="binding site" evidence="5">
    <location>
        <position position="66"/>
    </location>
    <ligand>
        <name>[4Fe-4S] cluster</name>
        <dbReference type="ChEBI" id="CHEBI:49883"/>
        <note>4Fe-4S-S-AdoMet</note>
    </ligand>
</feature>
<dbReference type="GO" id="GO:0046872">
    <property type="term" value="F:metal ion binding"/>
    <property type="evidence" value="ECO:0007669"/>
    <property type="project" value="UniProtKB-KW"/>
</dbReference>
<evidence type="ECO:0000256" key="2">
    <source>
        <dbReference type="ARBA" id="ARBA00022723"/>
    </source>
</evidence>
<dbReference type="SUPFAM" id="SSF102114">
    <property type="entry name" value="Radical SAM enzymes"/>
    <property type="match status" value="1"/>
</dbReference>
<feature type="domain" description="Radical SAM core" evidence="6">
    <location>
        <begin position="60"/>
        <end position="179"/>
    </location>
</feature>
<dbReference type="RefSeq" id="WP_117329370.1">
    <property type="nucleotide sequence ID" value="NZ_QUWK01000002.1"/>
</dbReference>
<comment type="cofactor">
    <cofactor evidence="5">
        <name>[4Fe-4S] cluster</name>
        <dbReference type="ChEBI" id="CHEBI:49883"/>
    </cofactor>
    <text evidence="5">Binds 1 [4Fe-4S] cluster. The cluster is coordinated with 3 cysteines and an exchangeable S-adenosyl-L-methionine.</text>
</comment>